<accession>A0A081BRC4</accession>
<protein>
    <submittedName>
        <fullName evidence="3">XDHC/COXF-like molybdopterin cofactor insertase</fullName>
    </submittedName>
</protein>
<dbReference type="PANTHER" id="PTHR30388:SF6">
    <property type="entry name" value="XANTHINE DEHYDROGENASE SUBUNIT A-RELATED"/>
    <property type="match status" value="1"/>
</dbReference>
<organism evidence="3">
    <name type="scientific">Candidatus Moduliflexus flocculans</name>
    <dbReference type="NCBI Taxonomy" id="1499966"/>
    <lineage>
        <taxon>Bacteria</taxon>
        <taxon>Candidatus Moduliflexota</taxon>
        <taxon>Candidatus Moduliflexia</taxon>
        <taxon>Candidatus Moduliflexales</taxon>
        <taxon>Candidatus Moduliflexaceae</taxon>
    </lineage>
</organism>
<dbReference type="HOGENOM" id="CLU_041115_4_1_0"/>
<evidence type="ECO:0000259" key="2">
    <source>
        <dbReference type="Pfam" id="PF13478"/>
    </source>
</evidence>
<feature type="domain" description="XdhC- CoxI" evidence="1">
    <location>
        <begin position="12"/>
        <end position="77"/>
    </location>
</feature>
<dbReference type="AlphaFoldDB" id="A0A081BRC4"/>
<dbReference type="Gene3D" id="3.40.50.720">
    <property type="entry name" value="NAD(P)-binding Rossmann-like Domain"/>
    <property type="match status" value="1"/>
</dbReference>
<name>A0A081BRC4_9BACT</name>
<sequence>MHAIFRQLRETVERGEPVALATVVATKGSLPMSKRAKMLVFQDGKIAGTVGGGMLEAQVIQQARQVIATRLPQLVSIDLTAEQIEAQGLTCGGTVDIFVQPFAPDANLAVIRDIEAVYAESKTAVAATLIAEDRAAIALLREDGTLLGSLGDETLNAQFVEFAMSKLGQPFLKMVTFGEIRVFLETILPTPTAFIFGGGHVAYFLAQTLHFIGFEYVVMDDRADFLTRERFPHAKAFVCHDYDNVCEQLDLTSHSSYVIIVTRGHASDFAVLEQAIRRKVKYIGMIGSKRKISILFDQLRQQGVSDETLRTIHAPIGIEIGADTPEEIAISIAAELICVRREDT</sequence>
<dbReference type="Pfam" id="PF02625">
    <property type="entry name" value="XdhC_CoxI"/>
    <property type="match status" value="1"/>
</dbReference>
<keyword evidence="4" id="KW-1185">Reference proteome</keyword>
<evidence type="ECO:0000259" key="1">
    <source>
        <dbReference type="Pfam" id="PF02625"/>
    </source>
</evidence>
<gene>
    <name evidence="3" type="ORF">U14_05232</name>
</gene>
<dbReference type="InterPro" id="IPR052698">
    <property type="entry name" value="MoCofactor_Util/Proc"/>
</dbReference>
<dbReference type="PANTHER" id="PTHR30388">
    <property type="entry name" value="ALDEHYDE OXIDOREDUCTASE MOLYBDENUM COFACTOR ASSEMBLY PROTEIN"/>
    <property type="match status" value="1"/>
</dbReference>
<evidence type="ECO:0000313" key="4">
    <source>
        <dbReference type="Proteomes" id="UP000030700"/>
    </source>
</evidence>
<dbReference type="Proteomes" id="UP000030700">
    <property type="component" value="Unassembled WGS sequence"/>
</dbReference>
<dbReference type="InterPro" id="IPR003777">
    <property type="entry name" value="XdhC_CoxI"/>
</dbReference>
<dbReference type="EMBL" id="DF820460">
    <property type="protein sequence ID" value="GAK53955.1"/>
    <property type="molecule type" value="Genomic_DNA"/>
</dbReference>
<feature type="domain" description="XdhC Rossmann" evidence="2">
    <location>
        <begin position="194"/>
        <end position="336"/>
    </location>
</feature>
<evidence type="ECO:0000313" key="3">
    <source>
        <dbReference type="EMBL" id="GAK53955.1"/>
    </source>
</evidence>
<dbReference type="InterPro" id="IPR027051">
    <property type="entry name" value="XdhC_Rossmann_dom"/>
</dbReference>
<dbReference type="Pfam" id="PF13478">
    <property type="entry name" value="XdhC_C"/>
    <property type="match status" value="1"/>
</dbReference>
<proteinExistence type="predicted"/>
<dbReference type="STRING" id="1499966.U14_05232"/>
<reference evidence="3" key="1">
    <citation type="journal article" date="2015" name="PeerJ">
        <title>First genomic representation of candidate bacterial phylum KSB3 points to enhanced environmental sensing as a trigger of wastewater bulking.</title>
        <authorList>
            <person name="Sekiguchi Y."/>
            <person name="Ohashi A."/>
            <person name="Parks D.H."/>
            <person name="Yamauchi T."/>
            <person name="Tyson G.W."/>
            <person name="Hugenholtz P."/>
        </authorList>
    </citation>
    <scope>NUCLEOTIDE SEQUENCE [LARGE SCALE GENOMIC DNA]</scope>
</reference>